<dbReference type="Pfam" id="PF20619">
    <property type="entry name" value="DUF6804"/>
    <property type="match status" value="1"/>
</dbReference>
<evidence type="ECO:0000313" key="3">
    <source>
        <dbReference type="Proteomes" id="UP001163328"/>
    </source>
</evidence>
<feature type="transmembrane region" description="Helical" evidence="1">
    <location>
        <begin position="52"/>
        <end position="68"/>
    </location>
</feature>
<keyword evidence="1" id="KW-0472">Membrane</keyword>
<dbReference type="InterPro" id="IPR046548">
    <property type="entry name" value="DUF6804"/>
</dbReference>
<proteinExistence type="predicted"/>
<organism evidence="2 3">
    <name type="scientific">Flavobacterium agricola</name>
    <dbReference type="NCBI Taxonomy" id="2870839"/>
    <lineage>
        <taxon>Bacteria</taxon>
        <taxon>Pseudomonadati</taxon>
        <taxon>Bacteroidota</taxon>
        <taxon>Flavobacteriia</taxon>
        <taxon>Flavobacteriales</taxon>
        <taxon>Flavobacteriaceae</taxon>
        <taxon>Flavobacterium</taxon>
    </lineage>
</organism>
<protein>
    <recommendedName>
        <fullName evidence="4">SPW repeat-containing protein</fullName>
    </recommendedName>
</protein>
<reference evidence="2" key="1">
    <citation type="submission" date="2021-08" db="EMBL/GenBank/DDBJ databases">
        <title>Flavobacterium sp. strain CC-SYL302.</title>
        <authorList>
            <person name="Lin S.-Y."/>
            <person name="Lee T.-H."/>
            <person name="Young C.-C."/>
        </authorList>
    </citation>
    <scope>NUCLEOTIDE SEQUENCE</scope>
    <source>
        <strain evidence="2">CC-SYL302</strain>
    </source>
</reference>
<keyword evidence="3" id="KW-1185">Reference proteome</keyword>
<dbReference type="RefSeq" id="WP_264434797.1">
    <property type="nucleotide sequence ID" value="NZ_CP081495.1"/>
</dbReference>
<accession>A0ABY6M380</accession>
<keyword evidence="1" id="KW-0812">Transmembrane</keyword>
<gene>
    <name evidence="2" type="ORF">K5I29_05100</name>
</gene>
<evidence type="ECO:0000256" key="1">
    <source>
        <dbReference type="SAM" id="Phobius"/>
    </source>
</evidence>
<sequence>MKNGLKIGLALVLLSCLLPMPYGYYILVRYLAAFTFGYLAYSANQTKKSNAVMVYLFLMLLFQPFFKLALGRTLWNVVDVVVALGLLFSVFRTPSKPTS</sequence>
<name>A0ABY6M380_9FLAO</name>
<keyword evidence="1" id="KW-1133">Transmembrane helix</keyword>
<feature type="transmembrane region" description="Helical" evidence="1">
    <location>
        <begin position="74"/>
        <end position="91"/>
    </location>
</feature>
<dbReference type="EMBL" id="CP081495">
    <property type="protein sequence ID" value="UYW02280.1"/>
    <property type="molecule type" value="Genomic_DNA"/>
</dbReference>
<dbReference type="Proteomes" id="UP001163328">
    <property type="component" value="Chromosome"/>
</dbReference>
<evidence type="ECO:0008006" key="4">
    <source>
        <dbReference type="Google" id="ProtNLM"/>
    </source>
</evidence>
<evidence type="ECO:0000313" key="2">
    <source>
        <dbReference type="EMBL" id="UYW02280.1"/>
    </source>
</evidence>